<accession>A0A0E0F3U2</accession>
<organism evidence="2">
    <name type="scientific">Oryza meridionalis</name>
    <dbReference type="NCBI Taxonomy" id="40149"/>
    <lineage>
        <taxon>Eukaryota</taxon>
        <taxon>Viridiplantae</taxon>
        <taxon>Streptophyta</taxon>
        <taxon>Embryophyta</taxon>
        <taxon>Tracheophyta</taxon>
        <taxon>Spermatophyta</taxon>
        <taxon>Magnoliopsida</taxon>
        <taxon>Liliopsida</taxon>
        <taxon>Poales</taxon>
        <taxon>Poaceae</taxon>
        <taxon>BOP clade</taxon>
        <taxon>Oryzoideae</taxon>
        <taxon>Oryzeae</taxon>
        <taxon>Oryzinae</taxon>
        <taxon>Oryza</taxon>
    </lineage>
</organism>
<dbReference type="EnsemblPlants" id="OMERI11G06140.1">
    <property type="protein sequence ID" value="OMERI11G06140.1"/>
    <property type="gene ID" value="OMERI11G06140"/>
</dbReference>
<sequence length="366" mass="40720">MESGLNPREKHRGLGEDFQEEWDPKCTTRLSPRGGQAPPNSKVRLRFQEGRFVQFGFYLRYARFKRIEQQGFLFAAQFQICQVSPKSSCTPMAGRYYTPPTPRPPPENTLDVFMVGDAIVIRTTITSSHYLAAQFVNKIAREHHEGGGSYGLNPRGKHCGLGRDSQVEWAPKYTIRLSPRGRPNTSNCRLLRIPKSDYDSNKAGPSFLSAIPNLSSKSKIVLYANGRQTSPTPRPPRENTLGVFMDGDAMAIRTTITLSHYLAAKFINKIAREHHEGGGMESGLNPRGKHRGLGRDSQAEWAPKCTTRLSLRGGPNTSNCRLLRIPKSDYDSKKASLSSSVSTCGLPALNGLSKAFFCQRNSKFVK</sequence>
<feature type="region of interest" description="Disordered" evidence="1">
    <location>
        <begin position="276"/>
        <end position="300"/>
    </location>
</feature>
<dbReference type="Proteomes" id="UP000008021">
    <property type="component" value="Chromosome 11"/>
</dbReference>
<name>A0A0E0F3U2_9ORYZ</name>
<keyword evidence="3" id="KW-1185">Reference proteome</keyword>
<dbReference type="HOGENOM" id="CLU_757345_0_0_1"/>
<evidence type="ECO:0000313" key="3">
    <source>
        <dbReference type="Proteomes" id="UP000008021"/>
    </source>
</evidence>
<dbReference type="AlphaFoldDB" id="A0A0E0F3U2"/>
<proteinExistence type="predicted"/>
<reference evidence="2" key="2">
    <citation type="submission" date="2018-05" db="EMBL/GenBank/DDBJ databases">
        <title>OmerRS3 (Oryza meridionalis Reference Sequence Version 3).</title>
        <authorList>
            <person name="Zhang J."/>
            <person name="Kudrna D."/>
            <person name="Lee S."/>
            <person name="Talag J."/>
            <person name="Welchert J."/>
            <person name="Wing R.A."/>
        </authorList>
    </citation>
    <scope>NUCLEOTIDE SEQUENCE [LARGE SCALE GENOMIC DNA]</scope>
    <source>
        <strain evidence="2">cv. OR44</strain>
    </source>
</reference>
<dbReference type="Gramene" id="OMERI11G06140.1">
    <property type="protein sequence ID" value="OMERI11G06140.1"/>
    <property type="gene ID" value="OMERI11G06140"/>
</dbReference>
<evidence type="ECO:0000313" key="2">
    <source>
        <dbReference type="EnsemblPlants" id="OMERI11G06140.1"/>
    </source>
</evidence>
<dbReference type="STRING" id="40149.A0A0E0F3U2"/>
<evidence type="ECO:0000256" key="1">
    <source>
        <dbReference type="SAM" id="MobiDB-lite"/>
    </source>
</evidence>
<reference evidence="2" key="1">
    <citation type="submission" date="2015-04" db="UniProtKB">
        <authorList>
            <consortium name="EnsemblPlants"/>
        </authorList>
    </citation>
    <scope>IDENTIFICATION</scope>
</reference>
<protein>
    <submittedName>
        <fullName evidence="2">Uncharacterized protein</fullName>
    </submittedName>
</protein>